<dbReference type="EMBL" id="JAHQCX010000012">
    <property type="protein sequence ID" value="MBU9727678.1"/>
    <property type="molecule type" value="Genomic_DNA"/>
</dbReference>
<evidence type="ECO:0000313" key="2">
    <source>
        <dbReference type="Proteomes" id="UP001314681"/>
    </source>
</evidence>
<reference evidence="1 2" key="1">
    <citation type="submission" date="2021-06" db="EMBL/GenBank/DDBJ databases">
        <title>Description of novel taxa of the family Lachnospiraceae.</title>
        <authorList>
            <person name="Chaplin A.V."/>
            <person name="Sokolova S.R."/>
            <person name="Pikina A.P."/>
            <person name="Korzhanova M."/>
            <person name="Belova V."/>
            <person name="Korostin D."/>
            <person name="Efimov B.A."/>
        </authorList>
    </citation>
    <scope>NUCLEOTIDE SEQUENCE [LARGE SCALE GENOMIC DNA]</scope>
    <source>
        <strain evidence="1 2">ASD4241</strain>
    </source>
</reference>
<comment type="caution">
    <text evidence="1">The sequence shown here is derived from an EMBL/GenBank/DDBJ whole genome shotgun (WGS) entry which is preliminary data.</text>
</comment>
<name>A0ABS6KAZ1_9FIRM</name>
<evidence type="ECO:0000313" key="1">
    <source>
        <dbReference type="EMBL" id="MBU9727678.1"/>
    </source>
</evidence>
<protein>
    <submittedName>
        <fullName evidence="1">Uncharacterized protein</fullName>
    </submittedName>
</protein>
<feature type="non-terminal residue" evidence="1">
    <location>
        <position position="1"/>
    </location>
</feature>
<organism evidence="1 2">
    <name type="scientific">Diplocloster modestus</name>
    <dbReference type="NCBI Taxonomy" id="2850322"/>
    <lineage>
        <taxon>Bacteria</taxon>
        <taxon>Bacillati</taxon>
        <taxon>Bacillota</taxon>
        <taxon>Clostridia</taxon>
        <taxon>Lachnospirales</taxon>
        <taxon>Lachnospiraceae</taxon>
        <taxon>Diplocloster</taxon>
    </lineage>
</organism>
<gene>
    <name evidence="1" type="ORF">KTH90_16835</name>
</gene>
<keyword evidence="2" id="KW-1185">Reference proteome</keyword>
<dbReference type="Proteomes" id="UP001314681">
    <property type="component" value="Unassembled WGS sequence"/>
</dbReference>
<proteinExistence type="predicted"/>
<sequence length="62" mass="7093">PISFRFNRVTALSEEEAPRHRSPWRAPIGYVQTERTPGGLRPDFRTVSPVRPVLCAHPSPLW</sequence>
<accession>A0ABS6KAZ1</accession>
<dbReference type="RefSeq" id="WP_238727088.1">
    <property type="nucleotide sequence ID" value="NZ_JAHQCX010000012.1"/>
</dbReference>